<dbReference type="Proteomes" id="UP000193926">
    <property type="component" value="Unassembled WGS sequence"/>
</dbReference>
<feature type="transmembrane region" description="Helical" evidence="6">
    <location>
        <begin position="120"/>
        <end position="141"/>
    </location>
</feature>
<dbReference type="GO" id="GO:0005886">
    <property type="term" value="C:plasma membrane"/>
    <property type="evidence" value="ECO:0007669"/>
    <property type="project" value="UniProtKB-SubCell"/>
</dbReference>
<evidence type="ECO:0000256" key="5">
    <source>
        <dbReference type="ARBA" id="ARBA00023136"/>
    </source>
</evidence>
<evidence type="ECO:0000313" key="8">
    <source>
        <dbReference type="Proteomes" id="UP000193926"/>
    </source>
</evidence>
<feature type="transmembrane region" description="Helical" evidence="6">
    <location>
        <begin position="81"/>
        <end position="99"/>
    </location>
</feature>
<evidence type="ECO:0000256" key="4">
    <source>
        <dbReference type="ARBA" id="ARBA00022989"/>
    </source>
</evidence>
<accession>A0A1X4NL99</accession>
<dbReference type="AlphaFoldDB" id="A0A1X4NL99"/>
<gene>
    <name evidence="7" type="ORF">MGEO_09665</name>
</gene>
<evidence type="ECO:0008006" key="9">
    <source>
        <dbReference type="Google" id="ProtNLM"/>
    </source>
</evidence>
<dbReference type="OrthoDB" id="9807053at2"/>
<evidence type="ECO:0000256" key="3">
    <source>
        <dbReference type="ARBA" id="ARBA00022692"/>
    </source>
</evidence>
<organism evidence="7 8">
    <name type="scientific">Marivita geojedonensis</name>
    <dbReference type="NCBI Taxonomy" id="1123756"/>
    <lineage>
        <taxon>Bacteria</taxon>
        <taxon>Pseudomonadati</taxon>
        <taxon>Pseudomonadota</taxon>
        <taxon>Alphaproteobacteria</taxon>
        <taxon>Rhodobacterales</taxon>
        <taxon>Roseobacteraceae</taxon>
        <taxon>Marivita</taxon>
    </lineage>
</organism>
<evidence type="ECO:0000256" key="2">
    <source>
        <dbReference type="ARBA" id="ARBA00022475"/>
    </source>
</evidence>
<feature type="transmembrane region" description="Helical" evidence="6">
    <location>
        <begin position="153"/>
        <end position="176"/>
    </location>
</feature>
<feature type="transmembrane region" description="Helical" evidence="6">
    <location>
        <begin position="47"/>
        <end position="75"/>
    </location>
</feature>
<evidence type="ECO:0000313" key="7">
    <source>
        <dbReference type="EMBL" id="OSQ50989.1"/>
    </source>
</evidence>
<dbReference type="GO" id="GO:0015171">
    <property type="term" value="F:amino acid transmembrane transporter activity"/>
    <property type="evidence" value="ECO:0007669"/>
    <property type="project" value="TreeGrafter"/>
</dbReference>
<proteinExistence type="predicted"/>
<dbReference type="PANTHER" id="PTHR30086">
    <property type="entry name" value="ARGININE EXPORTER PROTEIN ARGO"/>
    <property type="match status" value="1"/>
</dbReference>
<keyword evidence="3 6" id="KW-0812">Transmembrane</keyword>
<keyword evidence="5 6" id="KW-0472">Membrane</keyword>
<keyword evidence="4 6" id="KW-1133">Transmembrane helix</keyword>
<comment type="caution">
    <text evidence="7">The sequence shown here is derived from an EMBL/GenBank/DDBJ whole genome shotgun (WGS) entry which is preliminary data.</text>
</comment>
<comment type="subcellular location">
    <subcellularLocation>
        <location evidence="1">Cell membrane</location>
        <topology evidence="1">Multi-pass membrane protein</topology>
    </subcellularLocation>
</comment>
<dbReference type="EMBL" id="JFKC01000007">
    <property type="protein sequence ID" value="OSQ50989.1"/>
    <property type="molecule type" value="Genomic_DNA"/>
</dbReference>
<sequence length="207" mass="22093">MLDVALSIPIWTYVTFMGAALILYITPGADMMFTLASGMRGGARSGIAAAAGIGLGVMGHVVIAAAGLAVLLITYPIAYDALRYAGAAYLLWLAYHTWTDTSDPARREGRSDTWRAFRRGFLTNILNPKVGLFVLAFLPQFANPDIGPVWQQILILGTLLAVGELATYCVLGGFAGMAAARIQRASGWIKKLSAIVFGGLALRLAWN</sequence>
<dbReference type="InterPro" id="IPR001123">
    <property type="entry name" value="LeuE-type"/>
</dbReference>
<dbReference type="PIRSF" id="PIRSF006324">
    <property type="entry name" value="LeuE"/>
    <property type="match status" value="1"/>
</dbReference>
<dbReference type="PANTHER" id="PTHR30086:SF20">
    <property type="entry name" value="ARGININE EXPORTER PROTEIN ARGO-RELATED"/>
    <property type="match status" value="1"/>
</dbReference>
<keyword evidence="2" id="KW-1003">Cell membrane</keyword>
<evidence type="ECO:0000256" key="1">
    <source>
        <dbReference type="ARBA" id="ARBA00004651"/>
    </source>
</evidence>
<name>A0A1X4NL99_9RHOB</name>
<keyword evidence="8" id="KW-1185">Reference proteome</keyword>
<dbReference type="Pfam" id="PF01810">
    <property type="entry name" value="LysE"/>
    <property type="match status" value="1"/>
</dbReference>
<evidence type="ECO:0000256" key="6">
    <source>
        <dbReference type="SAM" id="Phobius"/>
    </source>
</evidence>
<protein>
    <recommendedName>
        <fullName evidence="9">Amino acid transporter</fullName>
    </recommendedName>
</protein>
<dbReference type="RefSeq" id="WP_085636565.1">
    <property type="nucleotide sequence ID" value="NZ_JFKC01000007.1"/>
</dbReference>
<dbReference type="STRING" id="1123756.MGEO_09665"/>
<feature type="transmembrane region" description="Helical" evidence="6">
    <location>
        <begin position="6"/>
        <end position="26"/>
    </location>
</feature>
<reference evidence="7 8" key="1">
    <citation type="submission" date="2014-03" db="EMBL/GenBank/DDBJ databases">
        <title>The draft genome sequence of Marivita geojedonensis KCTC 23882.</title>
        <authorList>
            <person name="Lai Q."/>
            <person name="Shao Z."/>
        </authorList>
    </citation>
    <scope>NUCLEOTIDE SEQUENCE [LARGE SCALE GENOMIC DNA]</scope>
    <source>
        <strain evidence="7 8">DPG-138</strain>
    </source>
</reference>